<proteinExistence type="predicted"/>
<dbReference type="HOGENOM" id="CLU_2439805_0_0_9"/>
<protein>
    <recommendedName>
        <fullName evidence="5">DUF2933 domain-containing protein</fullName>
    </recommendedName>
</protein>
<keyword evidence="4" id="KW-1185">Reference proteome</keyword>
<evidence type="ECO:0008006" key="5">
    <source>
        <dbReference type="Google" id="ProtNLM"/>
    </source>
</evidence>
<keyword evidence="2" id="KW-1133">Transmembrane helix</keyword>
<organism evidence="3 4">
    <name type="scientific">Thermosediminibacter oceani (strain ATCC BAA-1034 / DSM 16646 / JW/IW-1228P)</name>
    <dbReference type="NCBI Taxonomy" id="555079"/>
    <lineage>
        <taxon>Bacteria</taxon>
        <taxon>Bacillati</taxon>
        <taxon>Bacillota</taxon>
        <taxon>Clostridia</taxon>
        <taxon>Thermosediminibacterales</taxon>
        <taxon>Thermosediminibacteraceae</taxon>
        <taxon>Thermosediminibacter</taxon>
    </lineage>
</organism>
<gene>
    <name evidence="3" type="ordered locus">Toce_0713</name>
</gene>
<keyword evidence="2" id="KW-0812">Transmembrane</keyword>
<sequence>MKVGGFMNKNNRGLLHALMMSLCCVLMLVAVALLARKFGASGNIFSYAFILLCPLMHVFMMMGILGGHDRSCHEGGKSNSDKVGGLKEDA</sequence>
<feature type="transmembrane region" description="Helical" evidence="2">
    <location>
        <begin position="12"/>
        <end position="35"/>
    </location>
</feature>
<feature type="region of interest" description="Disordered" evidence="1">
    <location>
        <begin position="71"/>
        <end position="90"/>
    </location>
</feature>
<dbReference type="AlphaFoldDB" id="D9S255"/>
<evidence type="ECO:0000313" key="4">
    <source>
        <dbReference type="Proteomes" id="UP000000272"/>
    </source>
</evidence>
<name>D9S255_THEOJ</name>
<accession>D9S255</accession>
<dbReference type="KEGG" id="toc:Toce_0713"/>
<dbReference type="Proteomes" id="UP000000272">
    <property type="component" value="Chromosome"/>
</dbReference>
<dbReference type="STRING" id="555079.Toce_0713"/>
<evidence type="ECO:0000256" key="1">
    <source>
        <dbReference type="SAM" id="MobiDB-lite"/>
    </source>
</evidence>
<keyword evidence="2" id="KW-0472">Membrane</keyword>
<evidence type="ECO:0000256" key="2">
    <source>
        <dbReference type="SAM" id="Phobius"/>
    </source>
</evidence>
<evidence type="ECO:0000313" key="3">
    <source>
        <dbReference type="EMBL" id="ADL07482.1"/>
    </source>
</evidence>
<feature type="transmembrane region" description="Helical" evidence="2">
    <location>
        <begin position="47"/>
        <end position="67"/>
    </location>
</feature>
<reference evidence="3 4" key="1">
    <citation type="journal article" date="2010" name="Stand. Genomic Sci.">
        <title>Complete genome sequence of Thermosediminibacter oceani type strain (JW/IW-1228P).</title>
        <authorList>
            <person name="Pitluck S."/>
            <person name="Yasawong M."/>
            <person name="Munk C."/>
            <person name="Nolan M."/>
            <person name="Lapidus A."/>
            <person name="Lucas S."/>
            <person name="Glavina Del Rio T."/>
            <person name="Tice H."/>
            <person name="Cheng J.F."/>
            <person name="Bruce D."/>
            <person name="Detter C."/>
            <person name="Tapia R."/>
            <person name="Han C."/>
            <person name="Goodwin L."/>
            <person name="Liolios K."/>
            <person name="Ivanova N."/>
            <person name="Mavromatis K."/>
            <person name="Mikhailova N."/>
            <person name="Pati A."/>
            <person name="Chen A."/>
            <person name="Palaniappan K."/>
            <person name="Land M."/>
            <person name="Hauser L."/>
            <person name="Chang Y.J."/>
            <person name="Jeffries C.D."/>
            <person name="Rohde M."/>
            <person name="Spring S."/>
            <person name="Sikorski J."/>
            <person name="Goker M."/>
            <person name="Woyke T."/>
            <person name="Bristow J."/>
            <person name="Eisen J.A."/>
            <person name="Markowitz V."/>
            <person name="Hugenholtz P."/>
            <person name="Kyrpides N.C."/>
            <person name="Klenk H.P."/>
        </authorList>
    </citation>
    <scope>NUCLEOTIDE SEQUENCE [LARGE SCALE GENOMIC DNA]</scope>
    <source>
        <strain evidence="4">ATCC BAA-1034 / DSM 16646 / JW/IW-1228P</strain>
    </source>
</reference>
<dbReference type="EMBL" id="CP002131">
    <property type="protein sequence ID" value="ADL07482.1"/>
    <property type="molecule type" value="Genomic_DNA"/>
</dbReference>